<proteinExistence type="predicted"/>
<organism evidence="1 2">
    <name type="scientific">Falsiruegeria mediterranea M17</name>
    <dbReference type="NCBI Taxonomy" id="1200281"/>
    <lineage>
        <taxon>Bacteria</taxon>
        <taxon>Pseudomonadati</taxon>
        <taxon>Pseudomonadota</taxon>
        <taxon>Alphaproteobacteria</taxon>
        <taxon>Rhodobacterales</taxon>
        <taxon>Roseobacteraceae</taxon>
        <taxon>Falsiruegeria</taxon>
    </lineage>
</organism>
<dbReference type="RefSeq" id="WP_108787332.1">
    <property type="nucleotide sequence ID" value="NZ_ONZG01000005.1"/>
</dbReference>
<gene>
    <name evidence="1" type="ORF">TRM7615_02167</name>
</gene>
<dbReference type="Proteomes" id="UP000244898">
    <property type="component" value="Unassembled WGS sequence"/>
</dbReference>
<reference evidence="2" key="1">
    <citation type="submission" date="2018-03" db="EMBL/GenBank/DDBJ databases">
        <authorList>
            <person name="Rodrigo-Torres L."/>
            <person name="Arahal R. D."/>
            <person name="Lucena T."/>
        </authorList>
    </citation>
    <scope>NUCLEOTIDE SEQUENCE [LARGE SCALE GENOMIC DNA]</scope>
    <source>
        <strain evidence="2">CECT 7615</strain>
    </source>
</reference>
<protein>
    <submittedName>
        <fullName evidence="1">Uncharacterized protein</fullName>
    </submittedName>
</protein>
<dbReference type="AlphaFoldDB" id="A0A2R8C896"/>
<dbReference type="EMBL" id="ONZG01000005">
    <property type="protein sequence ID" value="SPJ28664.1"/>
    <property type="molecule type" value="Genomic_DNA"/>
</dbReference>
<keyword evidence="2" id="KW-1185">Reference proteome</keyword>
<sequence length="117" mass="12837">MNAPLMIDVEALSKTLKQVVGDQLDARAPSDRDTQIKQAELVTAILAKPIMALPEDLTAVTGFGSTAAYKLIGRPNFPKTFKLGKRRYCYPADFLAALPGIQTDETRPDNETREAED</sequence>
<name>A0A2R8C896_9RHOB</name>
<evidence type="ECO:0000313" key="2">
    <source>
        <dbReference type="Proteomes" id="UP000244898"/>
    </source>
</evidence>
<evidence type="ECO:0000313" key="1">
    <source>
        <dbReference type="EMBL" id="SPJ28664.1"/>
    </source>
</evidence>
<accession>A0A2R8C896</accession>